<dbReference type="Proteomes" id="UP001497623">
    <property type="component" value="Unassembled WGS sequence"/>
</dbReference>
<dbReference type="AlphaFoldDB" id="A0AAV2SJM0"/>
<sequence>AGNHCNQPAENRALWKKGSPLLTLLATQSHAFQTRRQKQIPPGYQCMFGGKPYEHGETWMDGDCRMYTCLDGYYIYENICNTDCSADNGETYMLEEVWYNGCEVCTCLESGTLCAEDINC</sequence>
<evidence type="ECO:0008006" key="3">
    <source>
        <dbReference type="Google" id="ProtNLM"/>
    </source>
</evidence>
<evidence type="ECO:0000313" key="2">
    <source>
        <dbReference type="Proteomes" id="UP001497623"/>
    </source>
</evidence>
<keyword evidence="2" id="KW-1185">Reference proteome</keyword>
<accession>A0AAV2SJM0</accession>
<protein>
    <recommendedName>
        <fullName evidence="3">VWFC domain-containing protein</fullName>
    </recommendedName>
</protein>
<comment type="caution">
    <text evidence="1">The sequence shown here is derived from an EMBL/GenBank/DDBJ whole genome shotgun (WGS) entry which is preliminary data.</text>
</comment>
<feature type="non-terminal residue" evidence="1">
    <location>
        <position position="1"/>
    </location>
</feature>
<organism evidence="1 2">
    <name type="scientific">Meganyctiphanes norvegica</name>
    <name type="common">Northern krill</name>
    <name type="synonym">Thysanopoda norvegica</name>
    <dbReference type="NCBI Taxonomy" id="48144"/>
    <lineage>
        <taxon>Eukaryota</taxon>
        <taxon>Metazoa</taxon>
        <taxon>Ecdysozoa</taxon>
        <taxon>Arthropoda</taxon>
        <taxon>Crustacea</taxon>
        <taxon>Multicrustacea</taxon>
        <taxon>Malacostraca</taxon>
        <taxon>Eumalacostraca</taxon>
        <taxon>Eucarida</taxon>
        <taxon>Euphausiacea</taxon>
        <taxon>Euphausiidae</taxon>
        <taxon>Meganyctiphanes</taxon>
    </lineage>
</organism>
<name>A0AAV2SJM0_MEGNR</name>
<reference evidence="1 2" key="1">
    <citation type="submission" date="2024-05" db="EMBL/GenBank/DDBJ databases">
        <authorList>
            <person name="Wallberg A."/>
        </authorList>
    </citation>
    <scope>NUCLEOTIDE SEQUENCE [LARGE SCALE GENOMIC DNA]</scope>
</reference>
<feature type="non-terminal residue" evidence="1">
    <location>
        <position position="120"/>
    </location>
</feature>
<dbReference type="EMBL" id="CAXKWB010073917">
    <property type="protein sequence ID" value="CAL4197569.1"/>
    <property type="molecule type" value="Genomic_DNA"/>
</dbReference>
<gene>
    <name evidence="1" type="ORF">MNOR_LOCUS37291</name>
</gene>
<proteinExistence type="predicted"/>
<dbReference type="SUPFAM" id="SSF57603">
    <property type="entry name" value="FnI-like domain"/>
    <property type="match status" value="1"/>
</dbReference>
<evidence type="ECO:0000313" key="1">
    <source>
        <dbReference type="EMBL" id="CAL4197569.1"/>
    </source>
</evidence>